<dbReference type="SMART" id="SM00271">
    <property type="entry name" value="DnaJ"/>
    <property type="match status" value="1"/>
</dbReference>
<dbReference type="CDD" id="cd06257">
    <property type="entry name" value="DnaJ"/>
    <property type="match status" value="1"/>
</dbReference>
<feature type="region of interest" description="Disordered" evidence="6">
    <location>
        <begin position="682"/>
        <end position="708"/>
    </location>
</feature>
<dbReference type="SUPFAM" id="SSF52540">
    <property type="entry name" value="P-loop containing nucleoside triphosphate hydrolases"/>
    <property type="match status" value="1"/>
</dbReference>
<protein>
    <submittedName>
        <fullName evidence="8">DnaJ-class molecular chaperone with C-terminal Zn finger domain</fullName>
    </submittedName>
</protein>
<feature type="compositionally biased region" description="Low complexity" evidence="6">
    <location>
        <begin position="581"/>
        <end position="592"/>
    </location>
</feature>
<dbReference type="PANTHER" id="PTHR10465:SF0">
    <property type="entry name" value="SARCALUMENIN"/>
    <property type="match status" value="1"/>
</dbReference>
<dbReference type="Gene3D" id="1.10.287.110">
    <property type="entry name" value="DnaJ domain"/>
    <property type="match status" value="1"/>
</dbReference>
<keyword evidence="2" id="KW-0547">Nucleotide-binding</keyword>
<dbReference type="GO" id="GO:0008053">
    <property type="term" value="P:mitochondrial fusion"/>
    <property type="evidence" value="ECO:0007669"/>
    <property type="project" value="TreeGrafter"/>
</dbReference>
<dbReference type="InterPro" id="IPR001623">
    <property type="entry name" value="DnaJ_domain"/>
</dbReference>
<dbReference type="EMBL" id="CP003642">
    <property type="protein sequence ID" value="AFZ25309.1"/>
    <property type="molecule type" value="Genomic_DNA"/>
</dbReference>
<dbReference type="GO" id="GO:0016020">
    <property type="term" value="C:membrane"/>
    <property type="evidence" value="ECO:0007669"/>
    <property type="project" value="UniProtKB-SubCell"/>
</dbReference>
<dbReference type="eggNOG" id="COG2214">
    <property type="taxonomic scope" value="Bacteria"/>
</dbReference>
<dbReference type="HOGENOM" id="CLU_022169_0_0_3"/>
<dbReference type="PATRIC" id="fig|56107.3.peg.3448"/>
<proteinExistence type="predicted"/>
<dbReference type="InterPro" id="IPR045063">
    <property type="entry name" value="Dynamin_N"/>
</dbReference>
<gene>
    <name evidence="8" type="ORF">Cylst_3144</name>
</gene>
<evidence type="ECO:0000256" key="6">
    <source>
        <dbReference type="SAM" id="MobiDB-lite"/>
    </source>
</evidence>
<feature type="domain" description="J" evidence="7">
    <location>
        <begin position="717"/>
        <end position="778"/>
    </location>
</feature>
<feature type="compositionally biased region" description="Basic and acidic residues" evidence="6">
    <location>
        <begin position="661"/>
        <end position="670"/>
    </location>
</feature>
<feature type="compositionally biased region" description="Polar residues" evidence="6">
    <location>
        <begin position="606"/>
        <end position="619"/>
    </location>
</feature>
<dbReference type="InterPro" id="IPR027094">
    <property type="entry name" value="Mitofusin_fam"/>
</dbReference>
<dbReference type="InterPro" id="IPR036869">
    <property type="entry name" value="J_dom_sf"/>
</dbReference>
<dbReference type="Gene3D" id="3.40.50.300">
    <property type="entry name" value="P-loop containing nucleotide triphosphate hydrolases"/>
    <property type="match status" value="1"/>
</dbReference>
<evidence type="ECO:0000256" key="4">
    <source>
        <dbReference type="ARBA" id="ARBA00023134"/>
    </source>
</evidence>
<evidence type="ECO:0000313" key="9">
    <source>
        <dbReference type="Proteomes" id="UP000010475"/>
    </source>
</evidence>
<dbReference type="GO" id="GO:0003924">
    <property type="term" value="F:GTPase activity"/>
    <property type="evidence" value="ECO:0007669"/>
    <property type="project" value="InterPro"/>
</dbReference>
<organism evidence="8 9">
    <name type="scientific">Cylindrospermum stagnale PCC 7417</name>
    <dbReference type="NCBI Taxonomy" id="56107"/>
    <lineage>
        <taxon>Bacteria</taxon>
        <taxon>Bacillati</taxon>
        <taxon>Cyanobacteriota</taxon>
        <taxon>Cyanophyceae</taxon>
        <taxon>Nostocales</taxon>
        <taxon>Nostocaceae</taxon>
        <taxon>Cylindrospermum</taxon>
    </lineage>
</organism>
<keyword evidence="4" id="KW-0342">GTP-binding</keyword>
<evidence type="ECO:0000256" key="2">
    <source>
        <dbReference type="ARBA" id="ARBA00022741"/>
    </source>
</evidence>
<dbReference type="KEGG" id="csg:Cylst_3144"/>
<dbReference type="STRING" id="56107.Cylst_3144"/>
<keyword evidence="5" id="KW-0472">Membrane</keyword>
<dbReference type="eggNOG" id="COG0810">
    <property type="taxonomic scope" value="Bacteria"/>
</dbReference>
<dbReference type="eggNOG" id="COG0699">
    <property type="taxonomic scope" value="Bacteria"/>
</dbReference>
<keyword evidence="9" id="KW-1185">Reference proteome</keyword>
<dbReference type="CDD" id="cd09912">
    <property type="entry name" value="DLP_2"/>
    <property type="match status" value="1"/>
</dbReference>
<dbReference type="GO" id="GO:0005525">
    <property type="term" value="F:GTP binding"/>
    <property type="evidence" value="ECO:0007669"/>
    <property type="project" value="UniProtKB-KW"/>
</dbReference>
<evidence type="ECO:0000259" key="7">
    <source>
        <dbReference type="PROSITE" id="PS50076"/>
    </source>
</evidence>
<dbReference type="PANTHER" id="PTHR10465">
    <property type="entry name" value="TRANSMEMBRANE GTPASE FZO1"/>
    <property type="match status" value="1"/>
</dbReference>
<dbReference type="PROSITE" id="PS50076">
    <property type="entry name" value="DNAJ_2"/>
    <property type="match status" value="1"/>
</dbReference>
<evidence type="ECO:0000313" key="8">
    <source>
        <dbReference type="EMBL" id="AFZ25309.1"/>
    </source>
</evidence>
<dbReference type="AlphaFoldDB" id="K9WZR7"/>
<sequence length="778" mass="87171">MQQEYEGYRELADSLKSAAVLLNLERKSQLHQDLITICDHLANPSLRIAVFGPFNHGKSTLINAMLGNRTLPIDLIPTTGAAITVKYGTNLRTRIMLVDGTEIYRSGTEILQQFAILDGNRQMRKDVASVEVFCPHSFLETGVEFVDLPGTNDREAQDQLVRDRLLNADLVIQLLDARKLMTLGERENLRDWLLDRGIKTVIFVANFINLLEPDEQKQIQNRLLFMAESFRAELPPGFSNLYRVDALPALRARLKGDVAAAQSSGLAAFETALQNIVEILQQNRGGVRLPRVQAIASQILPLLIAKIYTLAIEIKLFDDKQNAKIEIKQKAANLIKQGFSTSIFELRNWISLPNLLAKYQADAAMAMAENSFKAWQVGSLKKDLTELQLAVVKWLYQAYDFFQGERPEDLLIPFPNEPELTLPLKPNNTNNNNLDEPGSIAVGGGIGWLLGGPVGAAVVGSISYLLNKNIQKQDEQSAKESYHQQVAKICIAAAENYLSRFSSQGLSILAEYEQKAAKVIHFEVSQEPLEITKKREDVQRLQNGFNQLLQELAKANIPAKYQPYKEVPKSRNTTKESSPVNQTTNQQRQENTAPNAEKKVELPRQKVSSPSPQQNTAQNTEKKVELPRQKVSSPPPPKNTAPNTEKKVELPRQPVSPPSPRPEEVEAKFRNWELDEEIARMKAEMRSSGSQTGKQPNQSNKAPNQPNNLVEKDKITRAYSILGLQPSASLAEVKQAYRTLVKKCHPDLFVNQPQLQKQAQEKMRSVNEAYTILSAKNN</sequence>
<evidence type="ECO:0000256" key="1">
    <source>
        <dbReference type="ARBA" id="ARBA00004370"/>
    </source>
</evidence>
<feature type="compositionally biased region" description="Polar residues" evidence="6">
    <location>
        <begin position="687"/>
        <end position="708"/>
    </location>
</feature>
<dbReference type="PRINTS" id="PR00625">
    <property type="entry name" value="JDOMAIN"/>
</dbReference>
<reference evidence="8 9" key="1">
    <citation type="submission" date="2012-06" db="EMBL/GenBank/DDBJ databases">
        <title>Finished chromosome of genome of Cylindrospermum stagnale PCC 7417.</title>
        <authorList>
            <consortium name="US DOE Joint Genome Institute"/>
            <person name="Gugger M."/>
            <person name="Coursin T."/>
            <person name="Rippka R."/>
            <person name="Tandeau De Marsac N."/>
            <person name="Huntemann M."/>
            <person name="Wei C.-L."/>
            <person name="Han J."/>
            <person name="Detter J.C."/>
            <person name="Han C."/>
            <person name="Tapia R."/>
            <person name="Chen A."/>
            <person name="Kyrpides N."/>
            <person name="Mavromatis K."/>
            <person name="Markowitz V."/>
            <person name="Szeto E."/>
            <person name="Ivanova N."/>
            <person name="Pagani I."/>
            <person name="Pati A."/>
            <person name="Goodwin L."/>
            <person name="Nordberg H.P."/>
            <person name="Cantor M.N."/>
            <person name="Hua S.X."/>
            <person name="Woyke T."/>
            <person name="Kerfeld C.A."/>
        </authorList>
    </citation>
    <scope>NUCLEOTIDE SEQUENCE [LARGE SCALE GENOMIC DNA]</scope>
    <source>
        <strain evidence="8 9">PCC 7417</strain>
    </source>
</reference>
<accession>K9WZR7</accession>
<feature type="region of interest" description="Disordered" evidence="6">
    <location>
        <begin position="560"/>
        <end position="670"/>
    </location>
</feature>
<name>K9WZR7_9NOST</name>
<dbReference type="OrthoDB" id="5477114at2"/>
<dbReference type="RefSeq" id="WP_015208561.1">
    <property type="nucleotide sequence ID" value="NC_019757.1"/>
</dbReference>
<dbReference type="InterPro" id="IPR027417">
    <property type="entry name" value="P-loop_NTPase"/>
</dbReference>
<dbReference type="Pfam" id="PF00226">
    <property type="entry name" value="DnaJ"/>
    <property type="match status" value="1"/>
</dbReference>
<keyword evidence="3" id="KW-0378">Hydrolase</keyword>
<evidence type="ECO:0000256" key="5">
    <source>
        <dbReference type="ARBA" id="ARBA00023136"/>
    </source>
</evidence>
<comment type="subcellular location">
    <subcellularLocation>
        <location evidence="1">Membrane</location>
    </subcellularLocation>
</comment>
<dbReference type="SUPFAM" id="SSF46565">
    <property type="entry name" value="Chaperone J-domain"/>
    <property type="match status" value="1"/>
</dbReference>
<evidence type="ECO:0000256" key="3">
    <source>
        <dbReference type="ARBA" id="ARBA00022801"/>
    </source>
</evidence>
<dbReference type="Pfam" id="PF00350">
    <property type="entry name" value="Dynamin_N"/>
    <property type="match status" value="1"/>
</dbReference>
<dbReference type="Proteomes" id="UP000010475">
    <property type="component" value="Chromosome"/>
</dbReference>